<comment type="similarity">
    <text evidence="2 5">Belongs to the RxLR effector family.</text>
</comment>
<dbReference type="EMBL" id="NCKW01020699">
    <property type="protein sequence ID" value="POM57485.1"/>
    <property type="molecule type" value="Genomic_DNA"/>
</dbReference>
<evidence type="ECO:0000256" key="5">
    <source>
        <dbReference type="RuleBase" id="RU367124"/>
    </source>
</evidence>
<organism evidence="6 7">
    <name type="scientific">Phytophthora palmivora</name>
    <dbReference type="NCBI Taxonomy" id="4796"/>
    <lineage>
        <taxon>Eukaryota</taxon>
        <taxon>Sar</taxon>
        <taxon>Stramenopiles</taxon>
        <taxon>Oomycota</taxon>
        <taxon>Peronosporomycetes</taxon>
        <taxon>Peronosporales</taxon>
        <taxon>Peronosporaceae</taxon>
        <taxon>Phytophthora</taxon>
    </lineage>
</organism>
<evidence type="ECO:0000256" key="1">
    <source>
        <dbReference type="ARBA" id="ARBA00004613"/>
    </source>
</evidence>
<dbReference type="Proteomes" id="UP000237271">
    <property type="component" value="Unassembled WGS sequence"/>
</dbReference>
<comment type="caution">
    <text evidence="6">The sequence shown here is derived from an EMBL/GenBank/DDBJ whole genome shotgun (WGS) entry which is preliminary data.</text>
</comment>
<evidence type="ECO:0000256" key="3">
    <source>
        <dbReference type="ARBA" id="ARBA00022525"/>
    </source>
</evidence>
<proteinExistence type="inferred from homology"/>
<comment type="domain">
    <text evidence="5">The RxLR-dEER motif acts to carry the protein into the host cell cytoplasm through binding to cell surface phosphatidylinositol-3-phosphate.</text>
</comment>
<keyword evidence="4 5" id="KW-0732">Signal</keyword>
<accession>A0A2P4WW02</accession>
<keyword evidence="7" id="KW-1185">Reference proteome</keyword>
<comment type="function">
    <text evidence="5">Effector that suppresses plant defense responses during pathogen infection.</text>
</comment>
<feature type="chain" id="PRO_5044990244" description="RxLR effector protein" evidence="5">
    <location>
        <begin position="21"/>
        <end position="138"/>
    </location>
</feature>
<dbReference type="Pfam" id="PF16810">
    <property type="entry name" value="RXLR"/>
    <property type="match status" value="1"/>
</dbReference>
<feature type="signal peptide" evidence="5">
    <location>
        <begin position="1"/>
        <end position="20"/>
    </location>
</feature>
<name>A0A2P4WW02_9STRA</name>
<reference evidence="6 7" key="1">
    <citation type="journal article" date="2017" name="Genome Biol. Evol.">
        <title>Phytophthora megakarya and P. palmivora, closely related causal agents of cacao black pod rot, underwent increases in genome sizes and gene numbers by different mechanisms.</title>
        <authorList>
            <person name="Ali S.S."/>
            <person name="Shao J."/>
            <person name="Lary D.J."/>
            <person name="Kronmiller B."/>
            <person name="Shen D."/>
            <person name="Strem M.D."/>
            <person name="Amoako-Attah I."/>
            <person name="Akrofi A.Y."/>
            <person name="Begoude B.A."/>
            <person name="Ten Hoopen G.M."/>
            <person name="Coulibaly K."/>
            <person name="Kebe B.I."/>
            <person name="Melnick R.L."/>
            <person name="Guiltinan M.J."/>
            <person name="Tyler B.M."/>
            <person name="Meinhardt L.W."/>
            <person name="Bailey B.A."/>
        </authorList>
    </citation>
    <scope>NUCLEOTIDE SEQUENCE [LARGE SCALE GENOMIC DNA]</scope>
    <source>
        <strain evidence="7">sbr112.9</strain>
    </source>
</reference>
<gene>
    <name evidence="6" type="ORF">PHPALM_38000</name>
</gene>
<evidence type="ECO:0000313" key="7">
    <source>
        <dbReference type="Proteomes" id="UP000237271"/>
    </source>
</evidence>
<evidence type="ECO:0000256" key="4">
    <source>
        <dbReference type="ARBA" id="ARBA00022729"/>
    </source>
</evidence>
<dbReference type="OrthoDB" id="124927at2759"/>
<comment type="subcellular location">
    <subcellularLocation>
        <location evidence="1 5">Secreted</location>
    </subcellularLocation>
</comment>
<keyword evidence="3 5" id="KW-0964">Secreted</keyword>
<protein>
    <recommendedName>
        <fullName evidence="5">RxLR effector protein</fullName>
    </recommendedName>
</protein>
<evidence type="ECO:0000313" key="6">
    <source>
        <dbReference type="EMBL" id="POM57485.1"/>
    </source>
</evidence>
<dbReference type="AlphaFoldDB" id="A0A2P4WW02"/>
<sequence>MRICFIVLLTAATLLSSSEAISIPDKANVAKVIIPDRDHVVDTQTLIKRSLRKRNTAVGDEDRAVPTVASLERLDSLAEKVPGIIKRFGDRWAYRIMQYNVWIFGKKKPQWVKDHFPAYFDGYSLFYDNRMTRGYKYA</sequence>
<evidence type="ECO:0000256" key="2">
    <source>
        <dbReference type="ARBA" id="ARBA00010400"/>
    </source>
</evidence>
<dbReference type="InterPro" id="IPR031825">
    <property type="entry name" value="RXLR"/>
</dbReference>